<keyword evidence="4" id="KW-1185">Reference proteome</keyword>
<dbReference type="Pfam" id="PF00011">
    <property type="entry name" value="HSP20"/>
    <property type="match status" value="1"/>
</dbReference>
<dbReference type="VEuPathDB" id="ToxoDB:cyc_06060"/>
<sequence length="180" mass="20133">MCDCCSFGPPLDSDADQLVIEKMIPSKPGKLQPALPLNEIQEIAPPDDVKAKVTLVPPIDMFFDPKEQAIMLLMDLPGASKDDICIEIGEGLLSICGPRSKNELKERFGGQLHIMAHERQTGYYCRRFQLPSNANEDMISAQFNAGVLELKFKCVQWHERRRVDIGVIPGEKPEKKSIGR</sequence>
<keyword evidence="3" id="KW-0346">Stress response</keyword>
<name>A0A1D3CS79_9EIME</name>
<dbReference type="Proteomes" id="UP000095192">
    <property type="component" value="Unassembled WGS sequence"/>
</dbReference>
<dbReference type="VEuPathDB" id="ToxoDB:LOC34622310"/>
<proteinExistence type="inferred from homology"/>
<dbReference type="InterPro" id="IPR031107">
    <property type="entry name" value="Small_HSP"/>
</dbReference>
<evidence type="ECO:0000313" key="3">
    <source>
        <dbReference type="EMBL" id="OEH74057.1"/>
    </source>
</evidence>
<dbReference type="CDD" id="cd06464">
    <property type="entry name" value="ACD_sHsps-like"/>
    <property type="match status" value="1"/>
</dbReference>
<comment type="caution">
    <text evidence="3">The sequence shown here is derived from an EMBL/GenBank/DDBJ whole genome shotgun (WGS) entry which is preliminary data.</text>
</comment>
<organism evidence="3 4">
    <name type="scientific">Cyclospora cayetanensis</name>
    <dbReference type="NCBI Taxonomy" id="88456"/>
    <lineage>
        <taxon>Eukaryota</taxon>
        <taxon>Sar</taxon>
        <taxon>Alveolata</taxon>
        <taxon>Apicomplexa</taxon>
        <taxon>Conoidasida</taxon>
        <taxon>Coccidia</taxon>
        <taxon>Eucoccidiorida</taxon>
        <taxon>Eimeriorina</taxon>
        <taxon>Eimeriidae</taxon>
        <taxon>Cyclospora</taxon>
    </lineage>
</organism>
<evidence type="ECO:0000313" key="4">
    <source>
        <dbReference type="Proteomes" id="UP000095192"/>
    </source>
</evidence>
<evidence type="ECO:0000256" key="1">
    <source>
        <dbReference type="PROSITE-ProRule" id="PRU00285"/>
    </source>
</evidence>
<reference evidence="3 4" key="1">
    <citation type="journal article" date="2016" name="BMC Genomics">
        <title>Comparative genomics reveals Cyclospora cayetanensis possesses coccidia-like metabolism and invasion components but unique surface antigens.</title>
        <authorList>
            <person name="Liu S."/>
            <person name="Wang L."/>
            <person name="Zheng H."/>
            <person name="Xu Z."/>
            <person name="Roellig D.M."/>
            <person name="Li N."/>
            <person name="Frace M.A."/>
            <person name="Tang K."/>
            <person name="Arrowood M.J."/>
            <person name="Moss D.M."/>
            <person name="Zhang L."/>
            <person name="Feng Y."/>
            <person name="Xiao L."/>
        </authorList>
    </citation>
    <scope>NUCLEOTIDE SEQUENCE [LARGE SCALE GENOMIC DNA]</scope>
    <source>
        <strain evidence="3 4">CHN_HEN01</strain>
    </source>
</reference>
<dbReference type="EMBL" id="JROU02002145">
    <property type="protein sequence ID" value="OEH74057.1"/>
    <property type="molecule type" value="Genomic_DNA"/>
</dbReference>
<dbReference type="OrthoDB" id="1431247at2759"/>
<dbReference type="AlphaFoldDB" id="A0A1D3CS79"/>
<protein>
    <submittedName>
        <fullName evidence="3">Small heat shock protein</fullName>
    </submittedName>
</protein>
<dbReference type="SUPFAM" id="SSF49764">
    <property type="entry name" value="HSP20-like chaperones"/>
    <property type="match status" value="1"/>
</dbReference>
<dbReference type="InterPro" id="IPR002068">
    <property type="entry name" value="A-crystallin/Hsp20_dom"/>
</dbReference>
<evidence type="ECO:0000256" key="2">
    <source>
        <dbReference type="RuleBase" id="RU003616"/>
    </source>
</evidence>
<dbReference type="PANTHER" id="PTHR11527">
    <property type="entry name" value="HEAT-SHOCK PROTEIN 20 FAMILY MEMBER"/>
    <property type="match status" value="1"/>
</dbReference>
<dbReference type="Gene3D" id="2.60.40.790">
    <property type="match status" value="1"/>
</dbReference>
<dbReference type="GeneID" id="34622310"/>
<dbReference type="PROSITE" id="PS01031">
    <property type="entry name" value="SHSP"/>
    <property type="match status" value="1"/>
</dbReference>
<comment type="similarity">
    <text evidence="1 2">Belongs to the small heat shock protein (HSP20) family.</text>
</comment>
<dbReference type="InterPro" id="IPR008978">
    <property type="entry name" value="HSP20-like_chaperone"/>
</dbReference>
<gene>
    <name evidence="3" type="ORF">cyc_06060</name>
</gene>
<accession>A0A1D3CS79</accession>